<evidence type="ECO:0000313" key="3">
    <source>
        <dbReference type="EMBL" id="CAD6187952.1"/>
    </source>
</evidence>
<reference evidence="3" key="1">
    <citation type="submission" date="2020-10" db="EMBL/GenBank/DDBJ databases">
        <authorList>
            <person name="Kikuchi T."/>
        </authorList>
    </citation>
    <scope>NUCLEOTIDE SEQUENCE</scope>
    <source>
        <strain evidence="3">NKZ352</strain>
    </source>
</reference>
<dbReference type="EMBL" id="CAJGYM010000007">
    <property type="protein sequence ID" value="CAD6187952.1"/>
    <property type="molecule type" value="Genomic_DNA"/>
</dbReference>
<dbReference type="InterPro" id="IPR007284">
    <property type="entry name" value="Ground-like_dom"/>
</dbReference>
<dbReference type="AlphaFoldDB" id="A0A8S1GY79"/>
<feature type="chain" id="PRO_5035849919" description="Ground-like domain-containing protein" evidence="1">
    <location>
        <begin position="28"/>
        <end position="183"/>
    </location>
</feature>
<comment type="caution">
    <text evidence="3">The sequence shown here is derived from an EMBL/GenBank/DDBJ whole genome shotgun (WGS) entry which is preliminary data.</text>
</comment>
<evidence type="ECO:0000256" key="1">
    <source>
        <dbReference type="SAM" id="SignalP"/>
    </source>
</evidence>
<organism evidence="3 4">
    <name type="scientific">Caenorhabditis auriculariae</name>
    <dbReference type="NCBI Taxonomy" id="2777116"/>
    <lineage>
        <taxon>Eukaryota</taxon>
        <taxon>Metazoa</taxon>
        <taxon>Ecdysozoa</taxon>
        <taxon>Nematoda</taxon>
        <taxon>Chromadorea</taxon>
        <taxon>Rhabditida</taxon>
        <taxon>Rhabditina</taxon>
        <taxon>Rhabditomorpha</taxon>
        <taxon>Rhabditoidea</taxon>
        <taxon>Rhabditidae</taxon>
        <taxon>Peloderinae</taxon>
        <taxon>Caenorhabditis</taxon>
    </lineage>
</organism>
<accession>A0A8S1GY79</accession>
<feature type="domain" description="Ground-like" evidence="2">
    <location>
        <begin position="47"/>
        <end position="129"/>
    </location>
</feature>
<keyword evidence="1" id="KW-0732">Signal</keyword>
<proteinExistence type="predicted"/>
<name>A0A8S1GY79_9PELO</name>
<keyword evidence="4" id="KW-1185">Reference proteome</keyword>
<gene>
    <name evidence="3" type="ORF">CAUJ_LOCUS3871</name>
</gene>
<dbReference type="OrthoDB" id="5797683at2759"/>
<feature type="signal peptide" evidence="1">
    <location>
        <begin position="1"/>
        <end position="27"/>
    </location>
</feature>
<dbReference type="Pfam" id="PF04155">
    <property type="entry name" value="Ground-like"/>
    <property type="match status" value="1"/>
</dbReference>
<sequence>MWKPSFRFPAMIVALVFLALFVSQTSAADTCPKDPSARSQLGVGQAVCCNGLIQNLVETVLATVGDAAEELGLTHSLTRIVQSIQSFIQQHFGKAFEVVISRVDFVLNTHYNGTQLCKFASKNLHLAVYQTPGKYDINSAREAFFSNFGSKDAFSGAKTLVGSSLSSGAAGSSFGGSSSGFFG</sequence>
<dbReference type="Proteomes" id="UP000835052">
    <property type="component" value="Unassembled WGS sequence"/>
</dbReference>
<protein>
    <recommendedName>
        <fullName evidence="2">Ground-like domain-containing protein</fullName>
    </recommendedName>
</protein>
<evidence type="ECO:0000259" key="2">
    <source>
        <dbReference type="Pfam" id="PF04155"/>
    </source>
</evidence>
<evidence type="ECO:0000313" key="4">
    <source>
        <dbReference type="Proteomes" id="UP000835052"/>
    </source>
</evidence>